<evidence type="ECO:0000259" key="1">
    <source>
        <dbReference type="Pfam" id="PF25954"/>
    </source>
</evidence>
<sequence length="131" mass="14241">MNARCWRLLTPLILLTVLSGCLETPAPTAAQAVKAGACDTHFGIVHLTREGAREIVVQLPENQRNQASPRALVFPFDAPEQAVTATLRELPASVDPFTHTYSARYVLHGAVGRFNPGSTLAVRLQSNRQNP</sequence>
<reference evidence="2 3" key="1">
    <citation type="submission" date="2020-04" db="EMBL/GenBank/DDBJ databases">
        <title>Molecular characterization of pseudomonads from Agaricus bisporus reveal novel blotch 2 pathogens in Western Europe.</title>
        <authorList>
            <person name="Taparia T."/>
            <person name="Krijger M."/>
            <person name="Haynes E."/>
            <person name="Elpinstone J.G."/>
            <person name="Noble R."/>
            <person name="Van Der Wolf J."/>
        </authorList>
    </citation>
    <scope>NUCLEOTIDE SEQUENCE [LARGE SCALE GENOMIC DNA]</scope>
    <source>
        <strain evidence="2 3">IPO3746</strain>
    </source>
</reference>
<name>A0A7Y8AM50_PSETO</name>
<gene>
    <name evidence="2" type="ORF">HX787_12640</name>
</gene>
<evidence type="ECO:0000313" key="3">
    <source>
        <dbReference type="Proteomes" id="UP000549134"/>
    </source>
</evidence>
<dbReference type="Proteomes" id="UP000549134">
    <property type="component" value="Unassembled WGS sequence"/>
</dbReference>
<evidence type="ECO:0000313" key="2">
    <source>
        <dbReference type="EMBL" id="NWD36692.1"/>
    </source>
</evidence>
<protein>
    <recommendedName>
        <fullName evidence="1">CusB-like beta-barrel domain-containing protein</fullName>
    </recommendedName>
</protein>
<comment type="caution">
    <text evidence="2">The sequence shown here is derived from an EMBL/GenBank/DDBJ whole genome shotgun (WGS) entry which is preliminary data.</text>
</comment>
<dbReference type="EMBL" id="JACAQK010000010">
    <property type="protein sequence ID" value="NWD36692.1"/>
    <property type="molecule type" value="Genomic_DNA"/>
</dbReference>
<accession>A0A7Y8AM50</accession>
<dbReference type="PROSITE" id="PS51257">
    <property type="entry name" value="PROKAR_LIPOPROTEIN"/>
    <property type="match status" value="1"/>
</dbReference>
<proteinExistence type="predicted"/>
<organism evidence="2 3">
    <name type="scientific">Pseudomonas tolaasii</name>
    <dbReference type="NCBI Taxonomy" id="29442"/>
    <lineage>
        <taxon>Bacteria</taxon>
        <taxon>Pseudomonadati</taxon>
        <taxon>Pseudomonadota</taxon>
        <taxon>Gammaproteobacteria</taxon>
        <taxon>Pseudomonadales</taxon>
        <taxon>Pseudomonadaceae</taxon>
        <taxon>Pseudomonas</taxon>
    </lineage>
</organism>
<feature type="domain" description="CusB-like beta-barrel" evidence="1">
    <location>
        <begin position="56"/>
        <end position="127"/>
    </location>
</feature>
<dbReference type="Pfam" id="PF25954">
    <property type="entry name" value="Beta-barrel_RND_2"/>
    <property type="match status" value="1"/>
</dbReference>
<dbReference type="InterPro" id="IPR058792">
    <property type="entry name" value="Beta-barrel_RND_2"/>
</dbReference>
<dbReference type="AlphaFoldDB" id="A0A7Y8AM50"/>